<dbReference type="Pfam" id="PF00888">
    <property type="entry name" value="Cullin"/>
    <property type="match status" value="1"/>
</dbReference>
<dbReference type="InterPro" id="IPR036390">
    <property type="entry name" value="WH_DNA-bd_sf"/>
</dbReference>
<evidence type="ECO:0000259" key="5">
    <source>
        <dbReference type="PROSITE" id="PS50069"/>
    </source>
</evidence>
<dbReference type="AlphaFoldDB" id="A0A2H1VZ79"/>
<name>A0A2H1VZ79_SPOFR</name>
<protein>
    <submittedName>
        <fullName evidence="6">SFRICE_025148</fullName>
    </submittedName>
</protein>
<evidence type="ECO:0000313" key="6">
    <source>
        <dbReference type="EMBL" id="SOQ46107.1"/>
    </source>
</evidence>
<gene>
    <name evidence="6" type="ORF">SFRICE_025148</name>
</gene>
<dbReference type="Gene3D" id="1.10.10.10">
    <property type="entry name" value="Winged helix-like DNA-binding domain superfamily/Winged helix DNA-binding domain"/>
    <property type="match status" value="1"/>
</dbReference>
<accession>A0A2H1VZ79</accession>
<proteinExistence type="inferred from homology"/>
<feature type="domain" description="Cullin family profile" evidence="5">
    <location>
        <begin position="15"/>
        <end position="78"/>
    </location>
</feature>
<evidence type="ECO:0000256" key="2">
    <source>
        <dbReference type="ARBA" id="ARBA00022843"/>
    </source>
</evidence>
<sequence>MASSNEAVTEAPTPKYYRQVMSYMSWWLGGLRPLMHKSADSKPTNGKYQCDVFRASMISKLKQACGFEYTSKLQRMFQYSHLCCKCPWAAPIAYHQIFDCTIGAVAGQLAAVQRVAGSILARSKLFVKKLRVNINIPLKTELKVEQEATHKHIEEDRKMLIQAAIVRIMKTRKTLKHQHLVVEVLNQLSSRFKPRVPVIKINGEGKRREKTRGLSLLLQLCHNGRPLSSARGIELYNLHNSVTLALLSD</sequence>
<dbReference type="PROSITE" id="PS50069">
    <property type="entry name" value="CULLIN_2"/>
    <property type="match status" value="1"/>
</dbReference>
<dbReference type="InterPro" id="IPR019559">
    <property type="entry name" value="Cullin_neddylation_domain"/>
</dbReference>
<evidence type="ECO:0000256" key="1">
    <source>
        <dbReference type="ARBA" id="ARBA00022499"/>
    </source>
</evidence>
<dbReference type="InterPro" id="IPR036388">
    <property type="entry name" value="WH-like_DNA-bd_sf"/>
</dbReference>
<keyword evidence="1" id="KW-1017">Isopeptide bond</keyword>
<dbReference type="SMART" id="SM00884">
    <property type="entry name" value="Cullin_Nedd8"/>
    <property type="match status" value="1"/>
</dbReference>
<keyword evidence="2" id="KW-0832">Ubl conjugation</keyword>
<organism evidence="6">
    <name type="scientific">Spodoptera frugiperda</name>
    <name type="common">Fall armyworm</name>
    <dbReference type="NCBI Taxonomy" id="7108"/>
    <lineage>
        <taxon>Eukaryota</taxon>
        <taxon>Metazoa</taxon>
        <taxon>Ecdysozoa</taxon>
        <taxon>Arthropoda</taxon>
        <taxon>Hexapoda</taxon>
        <taxon>Insecta</taxon>
        <taxon>Pterygota</taxon>
        <taxon>Neoptera</taxon>
        <taxon>Endopterygota</taxon>
        <taxon>Lepidoptera</taxon>
        <taxon>Glossata</taxon>
        <taxon>Ditrysia</taxon>
        <taxon>Noctuoidea</taxon>
        <taxon>Noctuidae</taxon>
        <taxon>Amphipyrinae</taxon>
        <taxon>Spodoptera</taxon>
    </lineage>
</organism>
<dbReference type="PANTHER" id="PTHR11932">
    <property type="entry name" value="CULLIN"/>
    <property type="match status" value="1"/>
</dbReference>
<dbReference type="InterPro" id="IPR036317">
    <property type="entry name" value="Cullin_homology_sf"/>
</dbReference>
<dbReference type="Pfam" id="PF10557">
    <property type="entry name" value="Cullin_Nedd8"/>
    <property type="match status" value="1"/>
</dbReference>
<dbReference type="InterPro" id="IPR016158">
    <property type="entry name" value="Cullin_homology"/>
</dbReference>
<reference evidence="6" key="1">
    <citation type="submission" date="2016-07" db="EMBL/GenBank/DDBJ databases">
        <authorList>
            <person name="Bretaudeau A."/>
        </authorList>
    </citation>
    <scope>NUCLEOTIDE SEQUENCE</scope>
    <source>
        <strain evidence="6">Rice</strain>
        <tissue evidence="6">Whole body</tissue>
    </source>
</reference>
<dbReference type="FunFam" id="1.10.10.10:FF:000014">
    <property type="entry name" value="Cullin 1"/>
    <property type="match status" value="1"/>
</dbReference>
<comment type="similarity">
    <text evidence="3 4">Belongs to the cullin family.</text>
</comment>
<dbReference type="EMBL" id="ODYU01005351">
    <property type="protein sequence ID" value="SOQ46107.1"/>
    <property type="molecule type" value="Genomic_DNA"/>
</dbReference>
<dbReference type="SUPFAM" id="SSF75632">
    <property type="entry name" value="Cullin homology domain"/>
    <property type="match status" value="1"/>
</dbReference>
<evidence type="ECO:0000256" key="4">
    <source>
        <dbReference type="RuleBase" id="RU003829"/>
    </source>
</evidence>
<evidence type="ECO:0000256" key="3">
    <source>
        <dbReference type="PROSITE-ProRule" id="PRU00330"/>
    </source>
</evidence>
<dbReference type="InterPro" id="IPR001373">
    <property type="entry name" value="Cullin_N"/>
</dbReference>
<dbReference type="InterPro" id="IPR045093">
    <property type="entry name" value="Cullin"/>
</dbReference>
<dbReference type="SUPFAM" id="SSF46785">
    <property type="entry name" value="Winged helix' DNA-binding domain"/>
    <property type="match status" value="1"/>
</dbReference>
<dbReference type="Gene3D" id="1.20.1310.10">
    <property type="entry name" value="Cullin Repeats"/>
    <property type="match status" value="1"/>
</dbReference>